<dbReference type="PANTHER" id="PTHR22767">
    <property type="entry name" value="N-TERMINAL ACETYLTRANSFERASE-RELATED"/>
    <property type="match status" value="1"/>
</dbReference>
<gene>
    <name evidence="2" type="ORF">C8R41DRAFT_820569</name>
</gene>
<keyword evidence="3" id="KW-1185">Reference proteome</keyword>
<evidence type="ECO:0000313" key="2">
    <source>
        <dbReference type="EMBL" id="KAJ4498028.1"/>
    </source>
</evidence>
<sequence>MSVALDRQIRPIYDALDTGSHKSAITECNKVLKKHPKNALVKALKALALVRYQKVEEALVLCDEVLESKPTDDSTLNAMMHVLRGLGRHKDMITMYDAAYKKQPTNEELGAQTFFANVRASNWKSAQQVASKMYKQFQEDRYLYWNAMSNVLQANDHNTPVEMRTLLYKLALRLITSAPTPSSVHSDRFHLHLTILRELSEYDEAMTLLETPAGRNICETNLACNEIRRNLMRSRGALEDEGKRAEQRILEKGDRNWLEFLSVIDGTFASLPESKGGAHAGPSEDAKEQFSSKISNTLSLFTNISVQDGRKDRSGLLGLLELEHRARRHGVSTDSVRLLHLMKQYFEIFGDKACCFEDLKPYLNLEGNDLAAWTEVLQACPSSLSTVEAVQRTINSHKLSRYNLSAPELTVDAEISRAALYISQYLEGLPLGRDLPTTELQYVDDLAILAGSVFVNLWKMGGDIKYLYKAVVLLEFALSKSEQAFQIRLMLIRIYRLLGAPSVALEHYRLLRIKQVQNDTLSHFILSRCSTFSLAASGDLTLTSECLESSQIYVSNSQETNDYVIRAFSAEKYSQIPQFILFEDWLENSLQRDITKLEYLRMRITHEAISSDIIDLELIELKFVFDRLHHDNRDFEILPNYQPKNVEDFNTQTLLFGKSEGHGWVWSFLKSYIKVFSQASDLSDVVEEKLLVGDRPQISPKLGSLKERLARREKEEMAELTPDELSLISYTDALTEWLEPFHDHVRPPASVVLADVAKNTELKTGLPLRGVDITPSLNGHVKKEEETPPITDAPEDLIKFFENMKTRFEAAKNAGHLNEALHIATIVQEAFLLFVTETIRFKPASVVKIHKLGNLVAKFKPIRALGIAVLKEMTIALESMSTQEGTSERRREFVDACGFESSEIDHDSIMNIIKRVSDSRKKVEEGMAKGLSRICTTYEQ</sequence>
<organism evidence="2 3">
    <name type="scientific">Lentinula lateritia</name>
    <dbReference type="NCBI Taxonomy" id="40482"/>
    <lineage>
        <taxon>Eukaryota</taxon>
        <taxon>Fungi</taxon>
        <taxon>Dikarya</taxon>
        <taxon>Basidiomycota</taxon>
        <taxon>Agaricomycotina</taxon>
        <taxon>Agaricomycetes</taxon>
        <taxon>Agaricomycetidae</taxon>
        <taxon>Agaricales</taxon>
        <taxon>Marasmiineae</taxon>
        <taxon>Omphalotaceae</taxon>
        <taxon>Lentinula</taxon>
    </lineage>
</organism>
<protein>
    <submittedName>
        <fullName evidence="2">Actin cytoskeleton organization protein</fullName>
    </submittedName>
</protein>
<dbReference type="Pfam" id="PF09797">
    <property type="entry name" value="NatB_MDM20"/>
    <property type="match status" value="1"/>
</dbReference>
<accession>A0ABQ8VNQ8</accession>
<comment type="similarity">
    <text evidence="1">Belongs to the MDM20/NAA25 family.</text>
</comment>
<dbReference type="Proteomes" id="UP001150217">
    <property type="component" value="Unassembled WGS sequence"/>
</dbReference>
<dbReference type="EMBL" id="JANVFT010000018">
    <property type="protein sequence ID" value="KAJ4498028.1"/>
    <property type="molecule type" value="Genomic_DNA"/>
</dbReference>
<dbReference type="Gene3D" id="1.25.40.1040">
    <property type="match status" value="1"/>
</dbReference>
<dbReference type="SUPFAM" id="SSF48452">
    <property type="entry name" value="TPR-like"/>
    <property type="match status" value="1"/>
</dbReference>
<dbReference type="InterPro" id="IPR019183">
    <property type="entry name" value="NAA25_NatB_aux_su"/>
</dbReference>
<name>A0ABQ8VNQ8_9AGAR</name>
<evidence type="ECO:0000313" key="3">
    <source>
        <dbReference type="Proteomes" id="UP001150217"/>
    </source>
</evidence>
<dbReference type="InterPro" id="IPR011990">
    <property type="entry name" value="TPR-like_helical_dom_sf"/>
</dbReference>
<comment type="caution">
    <text evidence="2">The sequence shown here is derived from an EMBL/GenBank/DDBJ whole genome shotgun (WGS) entry which is preliminary data.</text>
</comment>
<reference evidence="2" key="1">
    <citation type="submission" date="2022-08" db="EMBL/GenBank/DDBJ databases">
        <title>A Global Phylogenomic Analysis of the Shiitake Genus Lentinula.</title>
        <authorList>
            <consortium name="DOE Joint Genome Institute"/>
            <person name="Sierra-Patev S."/>
            <person name="Min B."/>
            <person name="Naranjo-Ortiz M."/>
            <person name="Looney B."/>
            <person name="Konkel Z."/>
            <person name="Slot J.C."/>
            <person name="Sakamoto Y."/>
            <person name="Steenwyk J.L."/>
            <person name="Rokas A."/>
            <person name="Carro J."/>
            <person name="Camarero S."/>
            <person name="Ferreira P."/>
            <person name="Molpeceres G."/>
            <person name="Ruiz-Duenas F.J."/>
            <person name="Serrano A."/>
            <person name="Henrissat B."/>
            <person name="Drula E."/>
            <person name="Hughes K.W."/>
            <person name="Mata J.L."/>
            <person name="Ishikawa N.K."/>
            <person name="Vargas-Isla R."/>
            <person name="Ushijima S."/>
            <person name="Smith C.A."/>
            <person name="Ahrendt S."/>
            <person name="Andreopoulos W."/>
            <person name="He G."/>
            <person name="Labutti K."/>
            <person name="Lipzen A."/>
            <person name="Ng V."/>
            <person name="Riley R."/>
            <person name="Sandor L."/>
            <person name="Barry K."/>
            <person name="Martinez A.T."/>
            <person name="Xiao Y."/>
            <person name="Gibbons J.G."/>
            <person name="Terashima K."/>
            <person name="Grigoriev I.V."/>
            <person name="Hibbett D.S."/>
        </authorList>
    </citation>
    <scope>NUCLEOTIDE SEQUENCE</scope>
    <source>
        <strain evidence="2">RHP3577 ss4</strain>
    </source>
</reference>
<evidence type="ECO:0000256" key="1">
    <source>
        <dbReference type="ARBA" id="ARBA00006298"/>
    </source>
</evidence>
<proteinExistence type="inferred from homology"/>
<dbReference type="PANTHER" id="PTHR22767:SF3">
    <property type="entry name" value="N-ALPHA-ACETYLTRANSFERASE 25, NATB AUXILIARY SUBUNIT"/>
    <property type="match status" value="1"/>
</dbReference>